<keyword evidence="2" id="KW-1185">Reference proteome</keyword>
<name>A0ACB9IR86_9ASTR</name>
<reference evidence="1 2" key="2">
    <citation type="journal article" date="2022" name="Mol. Ecol. Resour.">
        <title>The genomes of chicory, endive, great burdock and yacon provide insights into Asteraceae paleo-polyploidization history and plant inulin production.</title>
        <authorList>
            <person name="Fan W."/>
            <person name="Wang S."/>
            <person name="Wang H."/>
            <person name="Wang A."/>
            <person name="Jiang F."/>
            <person name="Liu H."/>
            <person name="Zhao H."/>
            <person name="Xu D."/>
            <person name="Zhang Y."/>
        </authorList>
    </citation>
    <scope>NUCLEOTIDE SEQUENCE [LARGE SCALE GENOMIC DNA]</scope>
    <source>
        <strain evidence="2">cv. Yunnan</strain>
        <tissue evidence="1">Leaves</tissue>
    </source>
</reference>
<reference evidence="2" key="1">
    <citation type="journal article" date="2022" name="Mol. Ecol. Resour.">
        <title>The genomes of chicory, endive, great burdock and yacon provide insights into Asteraceae palaeo-polyploidization history and plant inulin production.</title>
        <authorList>
            <person name="Fan W."/>
            <person name="Wang S."/>
            <person name="Wang H."/>
            <person name="Wang A."/>
            <person name="Jiang F."/>
            <person name="Liu H."/>
            <person name="Zhao H."/>
            <person name="Xu D."/>
            <person name="Zhang Y."/>
        </authorList>
    </citation>
    <scope>NUCLEOTIDE SEQUENCE [LARGE SCALE GENOMIC DNA]</scope>
    <source>
        <strain evidence="2">cv. Yunnan</strain>
    </source>
</reference>
<evidence type="ECO:0000313" key="2">
    <source>
        <dbReference type="Proteomes" id="UP001056120"/>
    </source>
</evidence>
<organism evidence="1 2">
    <name type="scientific">Smallanthus sonchifolius</name>
    <dbReference type="NCBI Taxonomy" id="185202"/>
    <lineage>
        <taxon>Eukaryota</taxon>
        <taxon>Viridiplantae</taxon>
        <taxon>Streptophyta</taxon>
        <taxon>Embryophyta</taxon>
        <taxon>Tracheophyta</taxon>
        <taxon>Spermatophyta</taxon>
        <taxon>Magnoliopsida</taxon>
        <taxon>eudicotyledons</taxon>
        <taxon>Gunneridae</taxon>
        <taxon>Pentapetalae</taxon>
        <taxon>asterids</taxon>
        <taxon>campanulids</taxon>
        <taxon>Asterales</taxon>
        <taxon>Asteraceae</taxon>
        <taxon>Asteroideae</taxon>
        <taxon>Heliantheae alliance</taxon>
        <taxon>Millerieae</taxon>
        <taxon>Smallanthus</taxon>
    </lineage>
</organism>
<evidence type="ECO:0000313" key="1">
    <source>
        <dbReference type="EMBL" id="KAI3810743.1"/>
    </source>
</evidence>
<proteinExistence type="predicted"/>
<comment type="caution">
    <text evidence="1">The sequence shown here is derived from an EMBL/GenBank/DDBJ whole genome shotgun (WGS) entry which is preliminary data.</text>
</comment>
<dbReference type="Proteomes" id="UP001056120">
    <property type="component" value="Linkage Group LG07"/>
</dbReference>
<protein>
    <submittedName>
        <fullName evidence="1">Uncharacterized protein</fullName>
    </submittedName>
</protein>
<sequence length="491" mass="55779">MNGFEDHKDPEIIFLLDEKSNSFRSTMTTLSDDSHHPLADTDPLISPPPLLKNPNFNNDPPNTNGEESWTVGNPSKESESVVLKITVSNPKKEVESSSSMVPGGNTYVTYLITTKTNIQEFGVRRRFKDVVTLSDRLAEAYRGFFIPPRPDKSVVESQVMQKQEFIEQRRNALEKYLQRLGEHPVIRQSDELRVFLEVQGKLPLLPTAAVTSRMLDGVTKLSKRLLGDSSCVQDVVQPAKSRWDFLRIMNQNDWGGSRSSTYEEDAEFLKNKERLLNLEKQLTSSSKQAEIFVKAQQDIAETMGAFGLSFIKLTKFENQHAVVDTQRERAADMKNLATAAIKSSRYYRELNSRTIKHLDTLHDHVGLLLGVHTAFSDRLSALLTVQTLTSELNTLYTRAEKVEKFGSDKPMTLKLREVKEAIRVTEDAKSCATSEYERIKGNNRAEIERLDRQRKVDLKDMLKGFVLNQVAFLEKIGMEWAKVAEETRGYA</sequence>
<dbReference type="EMBL" id="CM042024">
    <property type="protein sequence ID" value="KAI3810743.1"/>
    <property type="molecule type" value="Genomic_DNA"/>
</dbReference>
<gene>
    <name evidence="1" type="ORF">L1987_20365</name>
</gene>
<accession>A0ACB9IR86</accession>